<accession>A0A6P7YNT4</accession>
<gene>
    <name evidence="3" type="primary">LOC115475088</name>
</gene>
<dbReference type="KEGG" id="muo:115475088"/>
<dbReference type="RefSeq" id="XP_030066688.1">
    <property type="nucleotide sequence ID" value="XM_030210828.1"/>
</dbReference>
<evidence type="ECO:0000313" key="3">
    <source>
        <dbReference type="RefSeq" id="XP_030066688.1"/>
    </source>
</evidence>
<reference evidence="3" key="1">
    <citation type="submission" date="2025-08" db="UniProtKB">
        <authorList>
            <consortium name="RefSeq"/>
        </authorList>
    </citation>
    <scope>IDENTIFICATION</scope>
</reference>
<dbReference type="AlphaFoldDB" id="A0A6P7YNT4"/>
<feature type="compositionally biased region" description="Polar residues" evidence="1">
    <location>
        <begin position="324"/>
        <end position="340"/>
    </location>
</feature>
<proteinExistence type="predicted"/>
<keyword evidence="2" id="KW-1185">Reference proteome</keyword>
<dbReference type="GeneID" id="115475088"/>
<dbReference type="Proteomes" id="UP000515156">
    <property type="component" value="Chromosome 7"/>
</dbReference>
<name>A0A6P7YNT4_9AMPH</name>
<evidence type="ECO:0000313" key="2">
    <source>
        <dbReference type="Proteomes" id="UP000515156"/>
    </source>
</evidence>
<dbReference type="InParanoid" id="A0A6P7YNT4"/>
<protein>
    <submittedName>
        <fullName evidence="3">Uncharacterized protein LOC115475088</fullName>
    </submittedName>
</protein>
<sequence length="340" mass="37221">MDPGQCARETVERVRHIKSLEKEIEELGKRLKMTKAMSRLAPAEHGQKYKTEEKRLTKLLKQKEKRIACLKTGSANPLREVYENQETMQAGTSKTMSQEVFSPAQESTSLSSGTLFHKRQLVTEIVQSPNSQSTLQTMKALMSPREEGVLRLDTAPGEGGGADCLASGIPVEQKGKDTKLQHFHIIETDGDRFSTQDTFSVPTSGEEEQGVEKSIELTCVERLQEKQKPAGFQLQEHSKGALIEAAVSGDQLSSAVQLGSEQVCPRGQDGQEEESGEISVQSAAKFAGDLLGYGAQDIENQQEKEELEQELHGMEQDIGPIAQTRGNNTQPPNPLAATSS</sequence>
<feature type="region of interest" description="Disordered" evidence="1">
    <location>
        <begin position="261"/>
        <end position="340"/>
    </location>
</feature>
<organism evidence="2 3">
    <name type="scientific">Microcaecilia unicolor</name>
    <dbReference type="NCBI Taxonomy" id="1415580"/>
    <lineage>
        <taxon>Eukaryota</taxon>
        <taxon>Metazoa</taxon>
        <taxon>Chordata</taxon>
        <taxon>Craniata</taxon>
        <taxon>Vertebrata</taxon>
        <taxon>Euteleostomi</taxon>
        <taxon>Amphibia</taxon>
        <taxon>Gymnophiona</taxon>
        <taxon>Siphonopidae</taxon>
        <taxon>Microcaecilia</taxon>
    </lineage>
</organism>
<feature type="compositionally biased region" description="Basic and acidic residues" evidence="1">
    <location>
        <begin position="301"/>
        <end position="315"/>
    </location>
</feature>
<evidence type="ECO:0000256" key="1">
    <source>
        <dbReference type="SAM" id="MobiDB-lite"/>
    </source>
</evidence>